<evidence type="ECO:0000256" key="2">
    <source>
        <dbReference type="RuleBase" id="RU003707"/>
    </source>
</evidence>
<dbReference type="GO" id="GO:0016853">
    <property type="term" value="F:isomerase activity"/>
    <property type="evidence" value="ECO:0007669"/>
    <property type="project" value="UniProtKB-KW"/>
</dbReference>
<dbReference type="PROSITE" id="PS00166">
    <property type="entry name" value="ENOYL_COA_HYDRATASE"/>
    <property type="match status" value="1"/>
</dbReference>
<dbReference type="AlphaFoldDB" id="A0A6J4KWB3"/>
<dbReference type="InterPro" id="IPR014748">
    <property type="entry name" value="Enoyl-CoA_hydra_C"/>
</dbReference>
<protein>
    <submittedName>
        <fullName evidence="3">1,2-epoxyphenylacetyl-CoA isomerase</fullName>
        <ecNumber evidence="3">5.3.3.18</ecNumber>
    </submittedName>
</protein>
<evidence type="ECO:0000256" key="1">
    <source>
        <dbReference type="ARBA" id="ARBA00005254"/>
    </source>
</evidence>
<dbReference type="InterPro" id="IPR018376">
    <property type="entry name" value="Enoyl-CoA_hyd/isom_CS"/>
</dbReference>
<dbReference type="NCBIfam" id="TIGR02280">
    <property type="entry name" value="PaaB1"/>
    <property type="match status" value="1"/>
</dbReference>
<dbReference type="GO" id="GO:0010124">
    <property type="term" value="P:phenylacetate catabolic process"/>
    <property type="evidence" value="ECO:0007669"/>
    <property type="project" value="InterPro"/>
</dbReference>
<dbReference type="PANTHER" id="PTHR43459">
    <property type="entry name" value="ENOYL-COA HYDRATASE"/>
    <property type="match status" value="1"/>
</dbReference>
<dbReference type="Gene3D" id="1.10.12.10">
    <property type="entry name" value="Lyase 2-enoyl-coa Hydratase, Chain A, domain 2"/>
    <property type="match status" value="1"/>
</dbReference>
<evidence type="ECO:0000313" key="3">
    <source>
        <dbReference type="EMBL" id="CAA9314968.1"/>
    </source>
</evidence>
<dbReference type="CDD" id="cd06558">
    <property type="entry name" value="crotonase-like"/>
    <property type="match status" value="1"/>
</dbReference>
<dbReference type="EMBL" id="CADCTU010000393">
    <property type="protein sequence ID" value="CAA9314968.1"/>
    <property type="molecule type" value="Genomic_DNA"/>
</dbReference>
<dbReference type="SUPFAM" id="SSF52096">
    <property type="entry name" value="ClpP/crotonase"/>
    <property type="match status" value="1"/>
</dbReference>
<comment type="similarity">
    <text evidence="1 2">Belongs to the enoyl-CoA hydratase/isomerase family.</text>
</comment>
<name>A0A6J4KWB3_9BACT</name>
<dbReference type="Gene3D" id="3.90.226.10">
    <property type="entry name" value="2-enoyl-CoA Hydratase, Chain A, domain 1"/>
    <property type="match status" value="1"/>
</dbReference>
<accession>A0A6J4KWB3</accession>
<dbReference type="Pfam" id="PF00378">
    <property type="entry name" value="ECH_1"/>
    <property type="match status" value="1"/>
</dbReference>
<dbReference type="EC" id="5.3.3.18" evidence="3"/>
<dbReference type="InterPro" id="IPR029045">
    <property type="entry name" value="ClpP/crotonase-like_dom_sf"/>
</dbReference>
<proteinExistence type="inferred from homology"/>
<organism evidence="3">
    <name type="scientific">uncultured Gemmatimonadaceae bacterium</name>
    <dbReference type="NCBI Taxonomy" id="246130"/>
    <lineage>
        <taxon>Bacteria</taxon>
        <taxon>Pseudomonadati</taxon>
        <taxon>Gemmatimonadota</taxon>
        <taxon>Gemmatimonadia</taxon>
        <taxon>Gemmatimonadales</taxon>
        <taxon>Gemmatimonadaceae</taxon>
        <taxon>environmental samples</taxon>
    </lineage>
</organism>
<keyword evidence="3" id="KW-0413">Isomerase</keyword>
<dbReference type="InterPro" id="IPR011968">
    <property type="entry name" value="PaaB1"/>
</dbReference>
<reference evidence="3" key="1">
    <citation type="submission" date="2020-02" db="EMBL/GenBank/DDBJ databases">
        <authorList>
            <person name="Meier V. D."/>
        </authorList>
    </citation>
    <scope>NUCLEOTIDE SEQUENCE</scope>
    <source>
        <strain evidence="3">AVDCRST_MAG11</strain>
    </source>
</reference>
<dbReference type="InterPro" id="IPR001753">
    <property type="entry name" value="Enoyl-CoA_hydra/iso"/>
</dbReference>
<gene>
    <name evidence="3" type="ORF">AVDCRST_MAG11-1723</name>
</gene>
<sequence>MSDQPALRAVAEGVMTITLNRPDVLNSCTREMVGALRAAFSAAAADPAVRAVLLTGAGRAFCAGQDLAEAMPPAPEPAPDIADLVEGYNGLIRAMRALEKPVVAAVNGVAAGAGANIALACDIVLAAESASFIQAFAKIGLVPDNGGTFFLPRLVGMARATSLAMLADKVTATQAAEWGMIYKAVPAGALMAEARELAARLATQPTRGLGLIKRALNASLTNGLDAQLDVERDLQREAGRTADYAEGVRAFQEKRAPRFVGG</sequence>
<dbReference type="PANTHER" id="PTHR43459:SF1">
    <property type="entry name" value="EG:BACN32G11.4 PROTEIN"/>
    <property type="match status" value="1"/>
</dbReference>